<keyword evidence="1" id="KW-0732">Signal</keyword>
<evidence type="ECO:0000256" key="1">
    <source>
        <dbReference type="SAM" id="SignalP"/>
    </source>
</evidence>
<protein>
    <submittedName>
        <fullName evidence="2">Uncharacterized protein</fullName>
    </submittedName>
</protein>
<evidence type="ECO:0000313" key="2">
    <source>
        <dbReference type="EMBL" id="JAH21874.1"/>
    </source>
</evidence>
<accession>A0A0E9QYF5</accession>
<reference evidence="2" key="2">
    <citation type="journal article" date="2015" name="Fish Shellfish Immunol.">
        <title>Early steps in the European eel (Anguilla anguilla)-Vibrio vulnificus interaction in the gills: Role of the RtxA13 toxin.</title>
        <authorList>
            <person name="Callol A."/>
            <person name="Pajuelo D."/>
            <person name="Ebbesson L."/>
            <person name="Teles M."/>
            <person name="MacKenzie S."/>
            <person name="Amaro C."/>
        </authorList>
    </citation>
    <scope>NUCLEOTIDE SEQUENCE</scope>
</reference>
<proteinExistence type="predicted"/>
<dbReference type="AlphaFoldDB" id="A0A0E9QYF5"/>
<reference evidence="2" key="1">
    <citation type="submission" date="2014-11" db="EMBL/GenBank/DDBJ databases">
        <authorList>
            <person name="Amaro Gonzalez C."/>
        </authorList>
    </citation>
    <scope>NUCLEOTIDE SEQUENCE</scope>
</reference>
<organism evidence="2">
    <name type="scientific">Anguilla anguilla</name>
    <name type="common">European freshwater eel</name>
    <name type="synonym">Muraena anguilla</name>
    <dbReference type="NCBI Taxonomy" id="7936"/>
    <lineage>
        <taxon>Eukaryota</taxon>
        <taxon>Metazoa</taxon>
        <taxon>Chordata</taxon>
        <taxon>Craniata</taxon>
        <taxon>Vertebrata</taxon>
        <taxon>Euteleostomi</taxon>
        <taxon>Actinopterygii</taxon>
        <taxon>Neopterygii</taxon>
        <taxon>Teleostei</taxon>
        <taxon>Anguilliformes</taxon>
        <taxon>Anguillidae</taxon>
        <taxon>Anguilla</taxon>
    </lineage>
</organism>
<name>A0A0E9QYF5_ANGAN</name>
<feature type="chain" id="PRO_5002432111" evidence="1">
    <location>
        <begin position="17"/>
        <end position="52"/>
    </location>
</feature>
<sequence>MQVHFVIIFLLRCVVGCAPDLVLRFTTCCPLANINCCFVADQNHLRYKINKT</sequence>
<dbReference type="EMBL" id="GBXM01086703">
    <property type="protein sequence ID" value="JAH21874.1"/>
    <property type="molecule type" value="Transcribed_RNA"/>
</dbReference>
<feature type="signal peptide" evidence="1">
    <location>
        <begin position="1"/>
        <end position="16"/>
    </location>
</feature>